<organism evidence="2 3">
    <name type="scientific">Pseudogymnoascus verrucosus</name>
    <dbReference type="NCBI Taxonomy" id="342668"/>
    <lineage>
        <taxon>Eukaryota</taxon>
        <taxon>Fungi</taxon>
        <taxon>Dikarya</taxon>
        <taxon>Ascomycota</taxon>
        <taxon>Pezizomycotina</taxon>
        <taxon>Leotiomycetes</taxon>
        <taxon>Thelebolales</taxon>
        <taxon>Thelebolaceae</taxon>
        <taxon>Pseudogymnoascus</taxon>
    </lineage>
</organism>
<dbReference type="Pfam" id="PF00646">
    <property type="entry name" value="F-box"/>
    <property type="match status" value="1"/>
</dbReference>
<dbReference type="InterPro" id="IPR036047">
    <property type="entry name" value="F-box-like_dom_sf"/>
</dbReference>
<dbReference type="Proteomes" id="UP000091956">
    <property type="component" value="Unassembled WGS sequence"/>
</dbReference>
<sequence>MAPLETLLSIFKRRLKPDALESSSLSKLPPELLAHIATFLPAASAASFALCCTPVYALLAIPYLKCKRGHHPFKTSEFLSLLERDLKDYIACYHCAKLHTIKFDRKHILDSSRCDSRVSHLIDKYIGFKFSHVVFQMAMKRHRQGSYSCWPLLRLLDTDKFSTKQHDFRETSSVKIANGTLIARHRSTFIIHRGNDGKFSKYWVTFICPHFSYVRGRVIHLPNGKAEYRMFHKSKGNEVEYGPGVAKCDCCAHGGEDDVSTTCSGLIQCDYCATEFRVDSMAVGRRKEGRAFIITRWKNLGEGKSVDDPSWSAHVTEGEVVQTHFVAGSICAAFEGKEEVELASLLTRMERTRLLKFRC</sequence>
<dbReference type="InterPro" id="IPR001810">
    <property type="entry name" value="F-box_dom"/>
</dbReference>
<dbReference type="GeneID" id="28834374"/>
<feature type="domain" description="F-box" evidence="1">
    <location>
        <begin position="25"/>
        <end position="65"/>
    </location>
</feature>
<gene>
    <name evidence="2" type="ORF">VE01_00988</name>
</gene>
<dbReference type="CDD" id="cd09917">
    <property type="entry name" value="F-box_SF"/>
    <property type="match status" value="1"/>
</dbReference>
<dbReference type="AlphaFoldDB" id="A0A2P2SWD9"/>
<reference evidence="3" key="2">
    <citation type="journal article" date="2018" name="Nat. Commun.">
        <title>Extreme sensitivity to ultraviolet light in the fungal pathogen causing white-nose syndrome of bats.</title>
        <authorList>
            <person name="Palmer J.M."/>
            <person name="Drees K.P."/>
            <person name="Foster J.T."/>
            <person name="Lindner D.L."/>
        </authorList>
    </citation>
    <scope>NUCLEOTIDE SEQUENCE [LARGE SCALE GENOMIC DNA]</scope>
    <source>
        <strain evidence="3">UAMH 10579</strain>
    </source>
</reference>
<dbReference type="RefSeq" id="XP_018134899.1">
    <property type="nucleotide sequence ID" value="XM_018270516.1"/>
</dbReference>
<evidence type="ECO:0000313" key="2">
    <source>
        <dbReference type="EMBL" id="OBU01167.1"/>
    </source>
</evidence>
<dbReference type="OrthoDB" id="3766406at2759"/>
<dbReference type="SUPFAM" id="SSF81383">
    <property type="entry name" value="F-box domain"/>
    <property type="match status" value="1"/>
</dbReference>
<proteinExistence type="predicted"/>
<reference evidence="2 3" key="1">
    <citation type="submission" date="2016-03" db="EMBL/GenBank/DDBJ databases">
        <title>Comparative genomics of Pseudogymnoascus destructans, the fungus causing white-nose syndrome of bats.</title>
        <authorList>
            <person name="Palmer J.M."/>
            <person name="Drees K.P."/>
            <person name="Foster J.T."/>
            <person name="Lindner D.L."/>
        </authorList>
    </citation>
    <scope>NUCLEOTIDE SEQUENCE [LARGE SCALE GENOMIC DNA]</scope>
    <source>
        <strain evidence="2 3">UAMH 10579</strain>
    </source>
</reference>
<evidence type="ECO:0000313" key="3">
    <source>
        <dbReference type="Proteomes" id="UP000091956"/>
    </source>
</evidence>
<evidence type="ECO:0000259" key="1">
    <source>
        <dbReference type="Pfam" id="PF00646"/>
    </source>
</evidence>
<accession>A0A2P2SWD9</accession>
<dbReference type="EMBL" id="KV460207">
    <property type="protein sequence ID" value="OBU01167.1"/>
    <property type="molecule type" value="Genomic_DNA"/>
</dbReference>
<name>A0A2P2SWD9_9PEZI</name>
<dbReference type="STRING" id="342668.A0A2P2SWD9"/>
<keyword evidence="3" id="KW-1185">Reference proteome</keyword>
<protein>
    <recommendedName>
        <fullName evidence="1">F-box domain-containing protein</fullName>
    </recommendedName>
</protein>